<reference evidence="1 2" key="1">
    <citation type="journal article" date="2021" name="G3 (Bethesda)">
        <title>Genomic diversity, chromosomal rearrangements, and interspecies hybridization in the ogataea polymorpha species complex.</title>
        <authorList>
            <person name="Hanson S.J."/>
            <person name="Cinneide E.O."/>
            <person name="Salzberg L.I."/>
            <person name="Wolfe K.H."/>
            <person name="McGowan J."/>
            <person name="Fitzpatrick D.A."/>
            <person name="Matlin K."/>
        </authorList>
    </citation>
    <scope>NUCLEOTIDE SEQUENCE [LARGE SCALE GENOMIC DNA]</scope>
    <source>
        <strain evidence="1">81-436-3</strain>
    </source>
</reference>
<gene>
    <name evidence="1" type="ORF">KL946_000191</name>
</gene>
<dbReference type="EMBL" id="JAHLUN010000001">
    <property type="protein sequence ID" value="KAG7768908.1"/>
    <property type="molecule type" value="Genomic_DNA"/>
</dbReference>
<evidence type="ECO:0000313" key="2">
    <source>
        <dbReference type="Proteomes" id="UP000697297"/>
    </source>
</evidence>
<dbReference type="Proteomes" id="UP000697297">
    <property type="component" value="Unassembled WGS sequence"/>
</dbReference>
<sequence length="178" mass="19112">MPGVEVGRGLPGCADAEGRQRVWHPRHEQLSHQLAHTGPAVIASIVPCFRSPYGYLRDYTATAQDVPSGAILAQPPLFAVACRPHNLDERPPSARAGRCPRSGLIAGVRVCGILGSTTWAHIATPGSRAAVSGSWGRLNPHSGPGSRTFYVKAALLRKLHPLQLRFENFSKIRGTALK</sequence>
<name>A0ABQ7RMS0_9ASCO</name>
<proteinExistence type="predicted"/>
<accession>A0ABQ7RMS0</accession>
<comment type="caution">
    <text evidence="1">The sequence shown here is derived from an EMBL/GenBank/DDBJ whole genome shotgun (WGS) entry which is preliminary data.</text>
</comment>
<keyword evidence="2" id="KW-1185">Reference proteome</keyword>
<evidence type="ECO:0000313" key="1">
    <source>
        <dbReference type="EMBL" id="KAG7768908.1"/>
    </source>
</evidence>
<organism evidence="1 2">
    <name type="scientific">Ogataea haglerorum</name>
    <dbReference type="NCBI Taxonomy" id="1937702"/>
    <lineage>
        <taxon>Eukaryota</taxon>
        <taxon>Fungi</taxon>
        <taxon>Dikarya</taxon>
        <taxon>Ascomycota</taxon>
        <taxon>Saccharomycotina</taxon>
        <taxon>Pichiomycetes</taxon>
        <taxon>Pichiales</taxon>
        <taxon>Pichiaceae</taxon>
        <taxon>Ogataea</taxon>
    </lineage>
</organism>
<protein>
    <submittedName>
        <fullName evidence="1">Uncharacterized protein</fullName>
    </submittedName>
</protein>